<dbReference type="EMBL" id="JACHIO010000018">
    <property type="protein sequence ID" value="MBB5065629.1"/>
    <property type="molecule type" value="Genomic_DNA"/>
</dbReference>
<feature type="transmembrane region" description="Helical" evidence="1">
    <location>
        <begin position="12"/>
        <end position="29"/>
    </location>
</feature>
<dbReference type="Proteomes" id="UP000584867">
    <property type="component" value="Unassembled WGS sequence"/>
</dbReference>
<dbReference type="AlphaFoldDB" id="A0A7W8EBJ2"/>
<dbReference type="RefSeq" id="WP_184258483.1">
    <property type="nucleotide sequence ID" value="NZ_JACHIO010000018.1"/>
</dbReference>
<keyword evidence="1" id="KW-0812">Transmembrane</keyword>
<evidence type="ECO:0000313" key="3">
    <source>
        <dbReference type="Proteomes" id="UP000584867"/>
    </source>
</evidence>
<sequence>MEKRILSDTGRFLRVSLVLLAMLAATAIVDHCLHVTFRYWLIVSAAPIVLGGYTILFLFSLVMKMKP</sequence>
<keyword evidence="1" id="KW-1133">Transmembrane helix</keyword>
<keyword evidence="1" id="KW-0472">Membrane</keyword>
<organism evidence="2 3">
    <name type="scientific">Granulicella mallensis</name>
    <dbReference type="NCBI Taxonomy" id="940614"/>
    <lineage>
        <taxon>Bacteria</taxon>
        <taxon>Pseudomonadati</taxon>
        <taxon>Acidobacteriota</taxon>
        <taxon>Terriglobia</taxon>
        <taxon>Terriglobales</taxon>
        <taxon>Acidobacteriaceae</taxon>
        <taxon>Granulicella</taxon>
    </lineage>
</organism>
<feature type="transmembrane region" description="Helical" evidence="1">
    <location>
        <begin position="41"/>
        <end position="62"/>
    </location>
</feature>
<proteinExistence type="predicted"/>
<evidence type="ECO:0000313" key="2">
    <source>
        <dbReference type="EMBL" id="MBB5065629.1"/>
    </source>
</evidence>
<accession>A0A7W8EBJ2</accession>
<reference evidence="2 3" key="1">
    <citation type="submission" date="2020-08" db="EMBL/GenBank/DDBJ databases">
        <title>Genomic Encyclopedia of Type Strains, Phase IV (KMG-V): Genome sequencing to study the core and pangenomes of soil and plant-associated prokaryotes.</title>
        <authorList>
            <person name="Whitman W."/>
        </authorList>
    </citation>
    <scope>NUCLEOTIDE SEQUENCE [LARGE SCALE GENOMIC DNA]</scope>
    <source>
        <strain evidence="2 3">X5P3</strain>
    </source>
</reference>
<gene>
    <name evidence="2" type="ORF">HDF15_003998</name>
</gene>
<evidence type="ECO:0000256" key="1">
    <source>
        <dbReference type="SAM" id="Phobius"/>
    </source>
</evidence>
<comment type="caution">
    <text evidence="2">The sequence shown here is derived from an EMBL/GenBank/DDBJ whole genome shotgun (WGS) entry which is preliminary data.</text>
</comment>
<protein>
    <submittedName>
        <fullName evidence="2">Uncharacterized protein</fullName>
    </submittedName>
</protein>
<name>A0A7W8EBJ2_9BACT</name>